<keyword evidence="4" id="KW-0133">Cell shape</keyword>
<feature type="active site" evidence="7">
    <location>
        <position position="180"/>
    </location>
</feature>
<keyword evidence="2 11" id="KW-0732">Signal</keyword>
<dbReference type="AlphaFoldDB" id="A0A8J7FI29"/>
<keyword evidence="3 13" id="KW-0378">Hydrolase</keyword>
<protein>
    <submittedName>
        <fullName evidence="13">D-alanyl-D-alanine endopeptidase</fullName>
        <ecNumber evidence="13">3.4.21.-</ecNumber>
    </submittedName>
</protein>
<comment type="caution">
    <text evidence="13">The sequence shown here is derived from an EMBL/GenBank/DDBJ whole genome shotgun (WGS) entry which is preliminary data.</text>
</comment>
<keyword evidence="5" id="KW-0573">Peptidoglycan synthesis</keyword>
<evidence type="ECO:0000256" key="11">
    <source>
        <dbReference type="SAM" id="SignalP"/>
    </source>
</evidence>
<evidence type="ECO:0000256" key="1">
    <source>
        <dbReference type="ARBA" id="ARBA00007164"/>
    </source>
</evidence>
<evidence type="ECO:0000256" key="6">
    <source>
        <dbReference type="ARBA" id="ARBA00023316"/>
    </source>
</evidence>
<evidence type="ECO:0000256" key="8">
    <source>
        <dbReference type="PIRSR" id="PIRSR618044-2"/>
    </source>
</evidence>
<evidence type="ECO:0000256" key="2">
    <source>
        <dbReference type="ARBA" id="ARBA00022729"/>
    </source>
</evidence>
<evidence type="ECO:0000256" key="4">
    <source>
        <dbReference type="ARBA" id="ARBA00022960"/>
    </source>
</evidence>
<dbReference type="EMBL" id="JADFUA010000005">
    <property type="protein sequence ID" value="MBE9609670.1"/>
    <property type="molecule type" value="Genomic_DNA"/>
</dbReference>
<dbReference type="GO" id="GO:0071555">
    <property type="term" value="P:cell wall organization"/>
    <property type="evidence" value="ECO:0007669"/>
    <property type="project" value="UniProtKB-KW"/>
</dbReference>
<feature type="compositionally biased region" description="Polar residues" evidence="10">
    <location>
        <begin position="50"/>
        <end position="70"/>
    </location>
</feature>
<evidence type="ECO:0000256" key="9">
    <source>
        <dbReference type="RuleBase" id="RU004016"/>
    </source>
</evidence>
<dbReference type="PRINTS" id="PR00725">
    <property type="entry name" value="DADACBPTASE1"/>
</dbReference>
<keyword evidence="6" id="KW-0961">Cell wall biogenesis/degradation</keyword>
<dbReference type="GO" id="GO:0009002">
    <property type="term" value="F:serine-type D-Ala-D-Ala carboxypeptidase activity"/>
    <property type="evidence" value="ECO:0007669"/>
    <property type="project" value="InterPro"/>
</dbReference>
<comment type="similarity">
    <text evidence="1 9">Belongs to the peptidase S11 family.</text>
</comment>
<feature type="compositionally biased region" description="Low complexity" evidence="10">
    <location>
        <begin position="24"/>
        <end position="35"/>
    </location>
</feature>
<feature type="signal peptide" evidence="11">
    <location>
        <begin position="1"/>
        <end position="23"/>
    </location>
</feature>
<name>A0A8J7FI29_9NEIS</name>
<feature type="region of interest" description="Disordered" evidence="10">
    <location>
        <begin position="24"/>
        <end position="72"/>
    </location>
</feature>
<gene>
    <name evidence="13" type="primary">pbpG</name>
    <name evidence="13" type="ORF">INR99_09915</name>
</gene>
<dbReference type="PANTHER" id="PTHR21581">
    <property type="entry name" value="D-ALANYL-D-ALANINE CARBOXYPEPTIDASE"/>
    <property type="match status" value="1"/>
</dbReference>
<proteinExistence type="inferred from homology"/>
<dbReference type="SUPFAM" id="SSF56601">
    <property type="entry name" value="beta-lactamase/transpeptidase-like"/>
    <property type="match status" value="1"/>
</dbReference>
<organism evidence="13 14">
    <name type="scientific">Chitinilyticum piscinae</name>
    <dbReference type="NCBI Taxonomy" id="2866724"/>
    <lineage>
        <taxon>Bacteria</taxon>
        <taxon>Pseudomonadati</taxon>
        <taxon>Pseudomonadota</taxon>
        <taxon>Betaproteobacteria</taxon>
        <taxon>Neisseriales</taxon>
        <taxon>Chitinibacteraceae</taxon>
        <taxon>Chitinilyticum</taxon>
    </lineage>
</organism>
<keyword evidence="14" id="KW-1185">Reference proteome</keyword>
<dbReference type="RefSeq" id="WP_194116199.1">
    <property type="nucleotide sequence ID" value="NZ_JADFUA010000005.1"/>
</dbReference>
<feature type="active site" description="Proton acceptor" evidence="7">
    <location>
        <position position="126"/>
    </location>
</feature>
<evidence type="ECO:0000256" key="5">
    <source>
        <dbReference type="ARBA" id="ARBA00022984"/>
    </source>
</evidence>
<feature type="chain" id="PRO_5035166038" evidence="11">
    <location>
        <begin position="24"/>
        <end position="345"/>
    </location>
</feature>
<dbReference type="GO" id="GO:0006508">
    <property type="term" value="P:proteolysis"/>
    <property type="evidence" value="ECO:0007669"/>
    <property type="project" value="InterPro"/>
</dbReference>
<dbReference type="InterPro" id="IPR012338">
    <property type="entry name" value="Beta-lactam/transpept-like"/>
</dbReference>
<dbReference type="InterPro" id="IPR018044">
    <property type="entry name" value="Peptidase_S11"/>
</dbReference>
<evidence type="ECO:0000256" key="7">
    <source>
        <dbReference type="PIRSR" id="PIRSR618044-1"/>
    </source>
</evidence>
<dbReference type="Proteomes" id="UP000604481">
    <property type="component" value="Unassembled WGS sequence"/>
</dbReference>
<dbReference type="InterPro" id="IPR001967">
    <property type="entry name" value="Peptidase_S11_N"/>
</dbReference>
<dbReference type="GO" id="GO:0008360">
    <property type="term" value="P:regulation of cell shape"/>
    <property type="evidence" value="ECO:0007669"/>
    <property type="project" value="UniProtKB-KW"/>
</dbReference>
<feature type="active site" description="Acyl-ester intermediate" evidence="7">
    <location>
        <position position="123"/>
    </location>
</feature>
<feature type="domain" description="Peptidase S11 D-alanyl-D-alanine carboxypeptidase A N-terminal" evidence="12">
    <location>
        <begin position="89"/>
        <end position="317"/>
    </location>
</feature>
<dbReference type="PANTHER" id="PTHR21581:SF26">
    <property type="entry name" value="D-ALANYL-D-ALANINE ENDOPEPTIDASE"/>
    <property type="match status" value="1"/>
</dbReference>
<evidence type="ECO:0000313" key="13">
    <source>
        <dbReference type="EMBL" id="MBE9609670.1"/>
    </source>
</evidence>
<evidence type="ECO:0000256" key="3">
    <source>
        <dbReference type="ARBA" id="ARBA00022801"/>
    </source>
</evidence>
<feature type="binding site" evidence="8">
    <location>
        <position position="287"/>
    </location>
    <ligand>
        <name>substrate</name>
    </ligand>
</feature>
<dbReference type="EC" id="3.4.21.-" evidence="13"/>
<dbReference type="Gene3D" id="3.40.710.10">
    <property type="entry name" value="DD-peptidase/beta-lactamase superfamily"/>
    <property type="match status" value="1"/>
</dbReference>
<sequence length="345" mass="37001">MRKALLYLTAALLSVGVAATSAASSTQTGSKVTKSSTKKVEKKQAKTQTSPSRKSAKTSTGKTSVKQQAVANARREVSVTPVVAAASTIDSPGLRSANALVLNALTGQVMYEKNADRATPIASITKVMTAMVVLDANLPLNELLTINEDDIDTLKNTTSRLSVGTQLTRGEMLLLALMSSENRAASALGRYYPGGKAVFIQKMNEKALQLGMTHSRFLDSNGLNPGNVSTPRDLALMVKAAARYPAIQQFSTSSEYVLTSNLSGREMAFRNTNPLVKSEDWEITLTKTGYISEAGRCLVMQTTINGAPVVMVLMDSDGKQSRIGDAQRVKKWLETFHPPQAQRAG</sequence>
<dbReference type="GO" id="GO:0009252">
    <property type="term" value="P:peptidoglycan biosynthetic process"/>
    <property type="evidence" value="ECO:0007669"/>
    <property type="project" value="UniProtKB-KW"/>
</dbReference>
<evidence type="ECO:0000313" key="14">
    <source>
        <dbReference type="Proteomes" id="UP000604481"/>
    </source>
</evidence>
<accession>A0A8J7FI29</accession>
<evidence type="ECO:0000259" key="12">
    <source>
        <dbReference type="Pfam" id="PF00768"/>
    </source>
</evidence>
<reference evidence="13 14" key="1">
    <citation type="submission" date="2020-10" db="EMBL/GenBank/DDBJ databases">
        <title>The genome sequence of Chitinilyticum litopenaei 4Y14.</title>
        <authorList>
            <person name="Liu Y."/>
        </authorList>
    </citation>
    <scope>NUCLEOTIDE SEQUENCE [LARGE SCALE GENOMIC DNA]</scope>
    <source>
        <strain evidence="13 14">4Y14</strain>
    </source>
</reference>
<dbReference type="NCBIfam" id="NF008668">
    <property type="entry name" value="PRK11669.1"/>
    <property type="match status" value="1"/>
</dbReference>
<evidence type="ECO:0000256" key="10">
    <source>
        <dbReference type="SAM" id="MobiDB-lite"/>
    </source>
</evidence>
<dbReference type="Pfam" id="PF00768">
    <property type="entry name" value="Peptidase_S11"/>
    <property type="match status" value="1"/>
</dbReference>